<feature type="compositionally biased region" description="Pro residues" evidence="5">
    <location>
        <begin position="737"/>
        <end position="751"/>
    </location>
</feature>
<dbReference type="PANTHER" id="PTHR15751">
    <property type="entry name" value="TRAFFICKING KINESIN-BINDING PROTEIN"/>
    <property type="match status" value="1"/>
</dbReference>
<evidence type="ECO:0000256" key="2">
    <source>
        <dbReference type="ARBA" id="ARBA00023054"/>
    </source>
</evidence>
<dbReference type="PANTHER" id="PTHR15751:SF12">
    <property type="entry name" value="TRAFFICKING KINESIN-BINDING PROTEIN MILT"/>
    <property type="match status" value="1"/>
</dbReference>
<organism evidence="7 8">
    <name type="scientific">Taenia crassiceps</name>
    <dbReference type="NCBI Taxonomy" id="6207"/>
    <lineage>
        <taxon>Eukaryota</taxon>
        <taxon>Metazoa</taxon>
        <taxon>Spiralia</taxon>
        <taxon>Lophotrochozoa</taxon>
        <taxon>Platyhelminthes</taxon>
        <taxon>Cestoda</taxon>
        <taxon>Eucestoda</taxon>
        <taxon>Cyclophyllidea</taxon>
        <taxon>Taeniidae</taxon>
        <taxon>Taenia</taxon>
    </lineage>
</organism>
<evidence type="ECO:0000256" key="3">
    <source>
        <dbReference type="ARBA" id="ARBA00023128"/>
    </source>
</evidence>
<evidence type="ECO:0000313" key="7">
    <source>
        <dbReference type="EMBL" id="KAL5110551.1"/>
    </source>
</evidence>
<dbReference type="InterPro" id="IPR006933">
    <property type="entry name" value="HAP1_N"/>
</dbReference>
<proteinExistence type="predicted"/>
<protein>
    <recommendedName>
        <fullName evidence="6">HAP1 N-terminal domain-containing protein</fullName>
    </recommendedName>
</protein>
<reference evidence="7 8" key="1">
    <citation type="journal article" date="2022" name="Front. Cell. Infect. Microbiol.">
        <title>The Genomes of Two Strains of Taenia crassiceps the Animal Model for the Study of Human Cysticercosis.</title>
        <authorList>
            <person name="Bobes R.J."/>
            <person name="Estrada K."/>
            <person name="Rios-Valencia D.G."/>
            <person name="Calderon-Gallegos A."/>
            <person name="de la Torre P."/>
            <person name="Carrero J.C."/>
            <person name="Sanchez-Flores A."/>
            <person name="Laclette J.P."/>
        </authorList>
    </citation>
    <scope>NUCLEOTIDE SEQUENCE [LARGE SCALE GENOMIC DNA]</scope>
    <source>
        <strain evidence="7">WFUcys</strain>
    </source>
</reference>
<feature type="compositionally biased region" description="Low complexity" evidence="5">
    <location>
        <begin position="493"/>
        <end position="502"/>
    </location>
</feature>
<gene>
    <name evidence="7" type="ORF">TcWFU_006582</name>
</gene>
<accession>A0ABR4QLB3</accession>
<dbReference type="InterPro" id="IPR051946">
    <property type="entry name" value="Intracell_Traff-Reg"/>
</dbReference>
<evidence type="ECO:0000313" key="8">
    <source>
        <dbReference type="Proteomes" id="UP001651158"/>
    </source>
</evidence>
<feature type="coiled-coil region" evidence="4">
    <location>
        <begin position="155"/>
        <end position="189"/>
    </location>
</feature>
<feature type="compositionally biased region" description="Polar residues" evidence="5">
    <location>
        <begin position="761"/>
        <end position="781"/>
    </location>
</feature>
<dbReference type="Proteomes" id="UP001651158">
    <property type="component" value="Unassembled WGS sequence"/>
</dbReference>
<comment type="caution">
    <text evidence="7">The sequence shown here is derived from an EMBL/GenBank/DDBJ whole genome shotgun (WGS) entry which is preliminary data.</text>
</comment>
<sequence length="781" mass="86172">MVQEGSRPAKAFSRTDILGHLSLDDISRCDITKSAVLYDRKLQQMEGSLEDPEALRRLLNDKQSDLELAAQIGKSLLDRNRELDRQLRESEQQMAAAMETINQLQHSLGMKEELLQMWNENSANEEDLPSDDVSFGDFEVSRSRCRSELSGKGSIQAGQDEIELIHRKLQALEEENASMRNTQRDEQQTVTLKECLRKLGDAMVYMKNLSDEQFRRSDALIQQQNQVNALAARSRELENSLNQVGLTNEMLASRVEELNTVNQNLVRELRDMKDKYDESLILYTQAQATVRRLRDRSRRASLRPTRLLYSPLGSRQGADAFPPPLTDKPLSIADELALSSSQEKPTQSGVDLGPSDRRSCQAVSNSAEMHPSQAAFGTRRETECTEWDDPTIDSSGFASCSDPIDHVHRASRGRTEELPPAAVAALLDSQSLALQHDIDWDVDREPETGEEEDESSEVIRAFTQHHISPQPTTTDRAIRRPKLLDVQKPSPSPSSREPSVNRRSWVIDQNAAALPPQHSFDDSTLGSTGPTSLFAQAIRPQRLQLVKQLQGSGVLQRWQRLATPSLTAALYDGPLSGVANRSGVLFSDPLTATTAVSVSSFPPFRWASGADLSQIHSSSSPNPDSKFVPISSHLLMRCGDRPAFTTSTDRLLSEYLATSQRARPIAMPAVRTGSTAALSGTRSTGSVSQTRVRHTSSPTYELTSFRAVSPVCRGLLDASEMTSEPLDLGATAIKVPTPRPTSPQASAPPPSTSLFRRHNISRASPTLHSVQEEVSSSRPGT</sequence>
<evidence type="ECO:0000256" key="4">
    <source>
        <dbReference type="SAM" id="Coils"/>
    </source>
</evidence>
<keyword evidence="8" id="KW-1185">Reference proteome</keyword>
<dbReference type="EMBL" id="JAKROA010000002">
    <property type="protein sequence ID" value="KAL5110551.1"/>
    <property type="molecule type" value="Genomic_DNA"/>
</dbReference>
<dbReference type="Pfam" id="PF04849">
    <property type="entry name" value="HAP1_N"/>
    <property type="match status" value="1"/>
</dbReference>
<name>A0ABR4QLB3_9CEST</name>
<feature type="compositionally biased region" description="Polar residues" evidence="5">
    <location>
        <begin position="465"/>
        <end position="475"/>
    </location>
</feature>
<feature type="domain" description="HAP1 N-terminal" evidence="6">
    <location>
        <begin position="4"/>
        <end position="296"/>
    </location>
</feature>
<evidence type="ECO:0000256" key="1">
    <source>
        <dbReference type="ARBA" id="ARBA00004173"/>
    </source>
</evidence>
<feature type="coiled-coil region" evidence="4">
    <location>
        <begin position="220"/>
        <end position="275"/>
    </location>
</feature>
<evidence type="ECO:0000259" key="6">
    <source>
        <dbReference type="SMART" id="SM01424"/>
    </source>
</evidence>
<keyword evidence="3" id="KW-0496">Mitochondrion</keyword>
<comment type="subcellular location">
    <subcellularLocation>
        <location evidence="1">Mitochondrion</location>
    </subcellularLocation>
</comment>
<feature type="compositionally biased region" description="Polar residues" evidence="5">
    <location>
        <begin position="338"/>
        <end position="349"/>
    </location>
</feature>
<feature type="coiled-coil region" evidence="4">
    <location>
        <begin position="73"/>
        <end position="107"/>
    </location>
</feature>
<evidence type="ECO:0000256" key="5">
    <source>
        <dbReference type="SAM" id="MobiDB-lite"/>
    </source>
</evidence>
<dbReference type="SMART" id="SM01424">
    <property type="entry name" value="HAP1_N"/>
    <property type="match status" value="1"/>
</dbReference>
<keyword evidence="2 4" id="KW-0175">Coiled coil</keyword>
<feature type="compositionally biased region" description="Basic and acidic residues" evidence="5">
    <location>
        <begin position="476"/>
        <end position="485"/>
    </location>
</feature>
<feature type="region of interest" description="Disordered" evidence="5">
    <location>
        <begin position="463"/>
        <end position="502"/>
    </location>
</feature>
<feature type="region of interest" description="Disordered" evidence="5">
    <location>
        <begin position="673"/>
        <end position="695"/>
    </location>
</feature>
<feature type="region of interest" description="Disordered" evidence="5">
    <location>
        <begin position="733"/>
        <end position="781"/>
    </location>
</feature>
<feature type="region of interest" description="Disordered" evidence="5">
    <location>
        <begin position="338"/>
        <end position="359"/>
    </location>
</feature>